<dbReference type="InterPro" id="IPR029052">
    <property type="entry name" value="Metallo-depent_PP-like"/>
</dbReference>
<protein>
    <submittedName>
        <fullName evidence="3">Metallophosphoesterase</fullName>
    </submittedName>
</protein>
<proteinExistence type="predicted"/>
<dbReference type="Gene3D" id="3.40.50.300">
    <property type="entry name" value="P-loop containing nucleotide triphosphate hydrolases"/>
    <property type="match status" value="1"/>
</dbReference>
<evidence type="ECO:0000313" key="4">
    <source>
        <dbReference type="Proteomes" id="UP000043763"/>
    </source>
</evidence>
<dbReference type="SUPFAM" id="SSF52540">
    <property type="entry name" value="P-loop containing nucleoside triphosphate hydrolases"/>
    <property type="match status" value="1"/>
</dbReference>
<evidence type="ECO:0000259" key="1">
    <source>
        <dbReference type="Pfam" id="PF00149"/>
    </source>
</evidence>
<dbReference type="SUPFAM" id="SSF56300">
    <property type="entry name" value="Metallo-dependent phosphatases"/>
    <property type="match status" value="1"/>
</dbReference>
<dbReference type="OrthoDB" id="9805698at2"/>
<dbReference type="GO" id="GO:0006388">
    <property type="term" value="P:tRNA splicing, via endonucleolytic cleavage and ligation"/>
    <property type="evidence" value="ECO:0007669"/>
    <property type="project" value="TreeGrafter"/>
</dbReference>
<dbReference type="Pfam" id="PF09511">
    <property type="entry name" value="RNA_lig_T4_1"/>
    <property type="match status" value="1"/>
</dbReference>
<dbReference type="Gene3D" id="3.60.21.10">
    <property type="match status" value="1"/>
</dbReference>
<name>A0A0G4K9U7_9SPIR</name>
<dbReference type="Pfam" id="PF13671">
    <property type="entry name" value="AAA_33"/>
    <property type="match status" value="1"/>
</dbReference>
<sequence length="767" mass="90488">MKVLILTVGPQGSGKSYTIKKTNIDYYSVSSDNLRILYSGVFPDGYNGLSISEKDNAYIWNNLILSILENRFRLGQFTILDSTGLFNLNSITELAKKYGYRIIAVLFDHLSLKECIENVRKRKIGGNIAEEVIQDFFMRMKNFKLSGANIFRASDYDSAETALLEACKWDSFYLNETEFEKYDNIKVIPDLHGEYDVFRKFLEKENYFQDKKTAYIFVGDLIDRGSKSKELLDYFLNNDIGNNVYFTEGNHDVNINFFANDIKVTSQEFYKTTYKEIKKAFTITKQVKDDSDNLVEEKILNESELNNYKKRIRNFYKKFRLYYFFTFKGKKFFINHSGVDKMYEHIPASLLNGIVTYGYSEDDNSYKSYIEVGNKFKNNHSDIIQIFGHRNVLQEELEDNLCKINDNAYCIENSVEYGEDLIILNLKDMSIESYKNDREIENLFGKEKTDSELVRHKYYDTVYSTNFSDRVFYKRLWNEQTIKARGLYRYNETNEIAGRSYDKFFNYDEVKETKLKALQNNIKFPVSVYKKYNGYLFLVFLDKTRDELIYATKSSIGTTMASWAESLLTEENKNFIKEYCNKNNTTFVFECIHLKDSAHPIVYNESFLILLDVIYNEESFRKLSYEELSSKDITEQFQVKERIEIFEAPKDDISKDEYNKYVVLMLHKYVDDFSIDYEGVVFEDANGFMVKVKCPFYIIKKALRSESMRLNRLSYSLNIHYPNNHVIFTGNKIFLKYKRENKLKEWRSLEVSEVVEAFNEVLKELGK</sequence>
<dbReference type="PANTHER" id="PTHR32004">
    <property type="entry name" value="TRNA LIGASE"/>
    <property type="match status" value="1"/>
</dbReference>
<feature type="domain" description="Calcineurin-like phosphoesterase" evidence="1">
    <location>
        <begin position="185"/>
        <end position="393"/>
    </location>
</feature>
<dbReference type="InterPro" id="IPR027417">
    <property type="entry name" value="P-loop_NTPase"/>
</dbReference>
<organism evidence="3 4">
    <name type="scientific">Brachyspira suanatina</name>
    <dbReference type="NCBI Taxonomy" id="381802"/>
    <lineage>
        <taxon>Bacteria</taxon>
        <taxon>Pseudomonadati</taxon>
        <taxon>Spirochaetota</taxon>
        <taxon>Spirochaetia</taxon>
        <taxon>Brachyspirales</taxon>
        <taxon>Brachyspiraceae</taxon>
        <taxon>Brachyspira</taxon>
    </lineage>
</organism>
<feature type="domain" description="T4 RNA ligase 1-like N-terminal" evidence="2">
    <location>
        <begin position="483"/>
        <end position="697"/>
    </location>
</feature>
<evidence type="ECO:0000259" key="2">
    <source>
        <dbReference type="Pfam" id="PF09511"/>
    </source>
</evidence>
<evidence type="ECO:0000313" key="3">
    <source>
        <dbReference type="EMBL" id="CRF35059.1"/>
    </source>
</evidence>
<dbReference type="GO" id="GO:0003972">
    <property type="term" value="F:RNA ligase (ATP) activity"/>
    <property type="evidence" value="ECO:0007669"/>
    <property type="project" value="TreeGrafter"/>
</dbReference>
<dbReference type="AlphaFoldDB" id="A0A0G4K9U7"/>
<dbReference type="Pfam" id="PF00149">
    <property type="entry name" value="Metallophos"/>
    <property type="match status" value="1"/>
</dbReference>
<dbReference type="Proteomes" id="UP000043763">
    <property type="component" value="Unassembled WGS sequence"/>
</dbReference>
<gene>
    <name evidence="3" type="ORF">BRSU_2403</name>
</gene>
<dbReference type="InterPro" id="IPR019039">
    <property type="entry name" value="T4-Rnl1-like_N"/>
</dbReference>
<dbReference type="GO" id="GO:0016787">
    <property type="term" value="F:hydrolase activity"/>
    <property type="evidence" value="ECO:0007669"/>
    <property type="project" value="InterPro"/>
</dbReference>
<reference evidence="4" key="1">
    <citation type="submission" date="2015-04" db="EMBL/GenBank/DDBJ databases">
        <authorList>
            <person name="Mushtaq Mamoona"/>
        </authorList>
    </citation>
    <scope>NUCLEOTIDE SEQUENCE [LARGE SCALE GENOMIC DNA]</scope>
    <source>
        <strain evidence="4">AN4859/03</strain>
    </source>
</reference>
<dbReference type="InterPro" id="IPR004843">
    <property type="entry name" value="Calcineurin-like_PHP"/>
</dbReference>
<dbReference type="PANTHER" id="PTHR32004:SF1">
    <property type="entry name" value="TRNA LIGASE"/>
    <property type="match status" value="1"/>
</dbReference>
<accession>A0A0G4K9U7</accession>
<keyword evidence="4" id="KW-1185">Reference proteome</keyword>
<dbReference type="RefSeq" id="WP_048595699.1">
    <property type="nucleotide sequence ID" value="NZ_CVLB01000003.1"/>
</dbReference>
<dbReference type="EMBL" id="CVLB01000003">
    <property type="protein sequence ID" value="CRF35059.1"/>
    <property type="molecule type" value="Genomic_DNA"/>
</dbReference>